<evidence type="ECO:0000256" key="3">
    <source>
        <dbReference type="PIRSR" id="PIRSR607837-1"/>
    </source>
</evidence>
<dbReference type="AlphaFoldDB" id="A0A316D7W1"/>
<dbReference type="Gene3D" id="1.20.120.450">
    <property type="entry name" value="dinb family like domain"/>
    <property type="match status" value="1"/>
</dbReference>
<dbReference type="SUPFAM" id="SSF109854">
    <property type="entry name" value="DinB/YfiT-like putative metalloenzymes"/>
    <property type="match status" value="1"/>
</dbReference>
<dbReference type="EMBL" id="QGGL01000009">
    <property type="protein sequence ID" value="PWK12823.1"/>
    <property type="molecule type" value="Genomic_DNA"/>
</dbReference>
<evidence type="ECO:0000313" key="4">
    <source>
        <dbReference type="EMBL" id="PWK12823.1"/>
    </source>
</evidence>
<comment type="similarity">
    <text evidence="1">Belongs to the DinB family.</text>
</comment>
<dbReference type="InterPro" id="IPR007837">
    <property type="entry name" value="DinB"/>
</dbReference>
<proteinExistence type="inferred from homology"/>
<dbReference type="OrthoDB" id="25666at2"/>
<dbReference type="PANTHER" id="PTHR37302:SF3">
    <property type="entry name" value="DAMAGE-INDUCIBLE PROTEIN DINB"/>
    <property type="match status" value="1"/>
</dbReference>
<dbReference type="GO" id="GO:0046872">
    <property type="term" value="F:metal ion binding"/>
    <property type="evidence" value="ECO:0007669"/>
    <property type="project" value="UniProtKB-KW"/>
</dbReference>
<evidence type="ECO:0000313" key="5">
    <source>
        <dbReference type="Proteomes" id="UP000245634"/>
    </source>
</evidence>
<protein>
    <submittedName>
        <fullName evidence="4">Putative damage-inducible protein DinB</fullName>
    </submittedName>
</protein>
<dbReference type="Proteomes" id="UP000245634">
    <property type="component" value="Unassembled WGS sequence"/>
</dbReference>
<keyword evidence="5" id="KW-1185">Reference proteome</keyword>
<dbReference type="RefSeq" id="WP_109689555.1">
    <property type="nucleotide sequence ID" value="NZ_QGGL01000009.1"/>
</dbReference>
<feature type="binding site" evidence="3">
    <location>
        <position position="127"/>
    </location>
    <ligand>
        <name>a divalent metal cation</name>
        <dbReference type="ChEBI" id="CHEBI:60240"/>
    </ligand>
</feature>
<evidence type="ECO:0000256" key="2">
    <source>
        <dbReference type="ARBA" id="ARBA00022723"/>
    </source>
</evidence>
<feature type="binding site" evidence="3">
    <location>
        <position position="44"/>
    </location>
    <ligand>
        <name>a divalent metal cation</name>
        <dbReference type="ChEBI" id="CHEBI:60240"/>
    </ligand>
</feature>
<organism evidence="4 5">
    <name type="scientific">Tumebacillus permanentifrigoris</name>
    <dbReference type="NCBI Taxonomy" id="378543"/>
    <lineage>
        <taxon>Bacteria</taxon>
        <taxon>Bacillati</taxon>
        <taxon>Bacillota</taxon>
        <taxon>Bacilli</taxon>
        <taxon>Bacillales</taxon>
        <taxon>Alicyclobacillaceae</taxon>
        <taxon>Tumebacillus</taxon>
    </lineage>
</organism>
<reference evidence="4 5" key="1">
    <citation type="submission" date="2018-05" db="EMBL/GenBank/DDBJ databases">
        <title>Genomic Encyclopedia of Type Strains, Phase IV (KMG-IV): sequencing the most valuable type-strain genomes for metagenomic binning, comparative biology and taxonomic classification.</title>
        <authorList>
            <person name="Goeker M."/>
        </authorList>
    </citation>
    <scope>NUCLEOTIDE SEQUENCE [LARGE SCALE GENOMIC DNA]</scope>
    <source>
        <strain evidence="4 5">DSM 18773</strain>
    </source>
</reference>
<gene>
    <name evidence="4" type="ORF">C7459_109185</name>
</gene>
<evidence type="ECO:0000256" key="1">
    <source>
        <dbReference type="ARBA" id="ARBA00008635"/>
    </source>
</evidence>
<dbReference type="PANTHER" id="PTHR37302">
    <property type="entry name" value="SLR1116 PROTEIN"/>
    <property type="match status" value="1"/>
</dbReference>
<accession>A0A316D7W1</accession>
<sequence>MLKLFEYNWQVRKDWFDWCDQVLEEELLKKRTGGLGSILYTLYHIVYVEYGWISLLQGKEPKTLPSPEDASVQTLRDCSARCHAEIAPFIYAWNSSMEDNRLSDQNEDTGEWESYKYGEIIRHVIAHEIHHIGQLSIWSREIGKPPVTANLIRRGLFD</sequence>
<dbReference type="Pfam" id="PF05163">
    <property type="entry name" value="DinB"/>
    <property type="match status" value="1"/>
</dbReference>
<keyword evidence="2 3" id="KW-0479">Metal-binding</keyword>
<dbReference type="InterPro" id="IPR034660">
    <property type="entry name" value="DinB/YfiT-like"/>
</dbReference>
<comment type="caution">
    <text evidence="4">The sequence shown here is derived from an EMBL/GenBank/DDBJ whole genome shotgun (WGS) entry which is preliminary data.</text>
</comment>
<feature type="binding site" evidence="3">
    <location>
        <position position="131"/>
    </location>
    <ligand>
        <name>a divalent metal cation</name>
        <dbReference type="ChEBI" id="CHEBI:60240"/>
    </ligand>
</feature>
<name>A0A316D7W1_9BACL</name>